<dbReference type="InterPro" id="IPR041267">
    <property type="entry name" value="NLRP_HD2"/>
</dbReference>
<keyword evidence="5" id="KW-0067">ATP-binding</keyword>
<dbReference type="EMBL" id="BC139320">
    <property type="protein sequence ID" value="AAI39321.1"/>
    <property type="molecule type" value="mRNA"/>
</dbReference>
<dbReference type="Gene3D" id="3.80.10.10">
    <property type="entry name" value="Ribonuclease Inhibitor"/>
    <property type="match status" value="2"/>
</dbReference>
<dbReference type="SUPFAM" id="SSF52540">
    <property type="entry name" value="P-loop containing nucleoside triphosphate hydrolases"/>
    <property type="match status" value="1"/>
</dbReference>
<dbReference type="Gene3D" id="1.10.533.10">
    <property type="entry name" value="Death Domain, Fas"/>
    <property type="match status" value="1"/>
</dbReference>
<dbReference type="PROSITE" id="PS50824">
    <property type="entry name" value="DAPIN"/>
    <property type="match status" value="1"/>
</dbReference>
<dbReference type="SMART" id="SM01289">
    <property type="entry name" value="PYRIN"/>
    <property type="match status" value="1"/>
</dbReference>
<dbReference type="AGR" id="MGI:3056600"/>
<dbReference type="Gene3D" id="3.40.50.300">
    <property type="entry name" value="P-loop containing nucleotide triphosphate hydrolases"/>
    <property type="match status" value="1"/>
</dbReference>
<dbReference type="InterPro" id="IPR041075">
    <property type="entry name" value="NOD1/2_WH"/>
</dbReference>
<dbReference type="Pfam" id="PF17776">
    <property type="entry name" value="NLRC4_HD2"/>
    <property type="match status" value="1"/>
</dbReference>
<comment type="similarity">
    <text evidence="1">Belongs to the NLRP family.</text>
</comment>
<dbReference type="InterPro" id="IPR001611">
    <property type="entry name" value="Leu-rich_rpt"/>
</dbReference>
<dbReference type="InterPro" id="IPR032675">
    <property type="entry name" value="LRR_dom_sf"/>
</dbReference>
<accession>B9EIC2</accession>
<feature type="domain" description="NACHT" evidence="9">
    <location>
        <begin position="148"/>
        <end position="280"/>
    </location>
</feature>
<dbReference type="SUPFAM" id="SSF47986">
    <property type="entry name" value="DEATH domain"/>
    <property type="match status" value="1"/>
</dbReference>
<evidence type="ECO:0000256" key="7">
    <source>
        <dbReference type="ARBA" id="ARBA00059788"/>
    </source>
</evidence>
<dbReference type="EMBL" id="BC139319">
    <property type="protein sequence ID" value="AAI39320.1"/>
    <property type="molecule type" value="mRNA"/>
</dbReference>
<name>B9EIC2_MOUSE</name>
<dbReference type="Pfam" id="PF17779">
    <property type="entry name" value="WHD_NOD2"/>
    <property type="match status" value="1"/>
</dbReference>
<evidence type="ECO:0000259" key="8">
    <source>
        <dbReference type="PROSITE" id="PS50824"/>
    </source>
</evidence>
<proteinExistence type="evidence at transcript level"/>
<gene>
    <name evidence="10 11" type="primary">Nlrp4e</name>
</gene>
<dbReference type="Pfam" id="PF05729">
    <property type="entry name" value="NACHT"/>
    <property type="match status" value="1"/>
</dbReference>
<organism evidence="10">
    <name type="scientific">Mus musculus</name>
    <name type="common">Mouse</name>
    <dbReference type="NCBI Taxonomy" id="10090"/>
    <lineage>
        <taxon>Eukaryota</taxon>
        <taxon>Metazoa</taxon>
        <taxon>Chordata</taxon>
        <taxon>Craniata</taxon>
        <taxon>Vertebrata</taxon>
        <taxon>Euteleostomi</taxon>
        <taxon>Mammalia</taxon>
        <taxon>Eutheria</taxon>
        <taxon>Euarchontoglires</taxon>
        <taxon>Glires</taxon>
        <taxon>Rodentia</taxon>
        <taxon>Myomorpha</taxon>
        <taxon>Muroidea</taxon>
        <taxon>Muridae</taxon>
        <taxon>Murinae</taxon>
        <taxon>Mus</taxon>
        <taxon>Mus</taxon>
    </lineage>
</organism>
<dbReference type="CDD" id="cd08320">
    <property type="entry name" value="Pyrin_NALPs"/>
    <property type="match status" value="1"/>
</dbReference>
<dbReference type="InterPro" id="IPR050637">
    <property type="entry name" value="NLRP_innate_immun_reg"/>
</dbReference>
<evidence type="ECO:0000256" key="1">
    <source>
        <dbReference type="ARBA" id="ARBA00008665"/>
    </source>
</evidence>
<protein>
    <submittedName>
        <fullName evidence="10">Nlrp4e protein</fullName>
    </submittedName>
</protein>
<dbReference type="Pfam" id="PF13516">
    <property type="entry name" value="LRR_6"/>
    <property type="match status" value="3"/>
</dbReference>
<dbReference type="Pfam" id="PF02758">
    <property type="entry name" value="PYRIN"/>
    <property type="match status" value="1"/>
</dbReference>
<dbReference type="FunFam" id="3.40.50.300:FF:000442">
    <property type="entry name" value="NACHT, LRR and PYD domains-containing protein 3"/>
    <property type="match status" value="1"/>
</dbReference>
<dbReference type="PROSITE" id="PS50837">
    <property type="entry name" value="NACHT"/>
    <property type="match status" value="1"/>
</dbReference>
<dbReference type="SUPFAM" id="SSF52047">
    <property type="entry name" value="RNI-like"/>
    <property type="match status" value="1"/>
</dbReference>
<reference evidence="10" key="1">
    <citation type="journal article" date="2004" name="Genome Res.">
        <title>The status, quality, and expansion of the NIH full-length cDNA project: the Mammalian Gene Collection (MGC).</title>
        <authorList>
            <consortium name="The MGC Project Team"/>
            <person name="Gerhard D.S."/>
            <person name="Wagner L."/>
            <person name="Feingold E.A."/>
            <person name="Shenmen C.M."/>
            <person name="Grouse L.H."/>
            <person name="Schuler G."/>
            <person name="Klein S.L."/>
            <person name="Old S."/>
            <person name="Rasooly R."/>
            <person name="Good P."/>
            <person name="Guyer M."/>
            <person name="Peck A.M."/>
            <person name="Derge J.G."/>
            <person name="Lipman D."/>
            <person name="Collins F.S."/>
            <person name="Jang W."/>
            <person name="Sherry S."/>
            <person name="Feolo M."/>
            <person name="Misquitta L."/>
            <person name="Lee E."/>
            <person name="Rotmistrovsky K."/>
            <person name="Greenhut S.F."/>
            <person name="Schaefer C.F."/>
            <person name="Buetow K."/>
            <person name="Bonner T.I."/>
            <person name="Haussler D."/>
            <person name="Kent J."/>
            <person name="Kiekhaus M."/>
            <person name="Furey T."/>
            <person name="Brent M."/>
            <person name="Prange C."/>
            <person name="Schreiber K."/>
            <person name="Shapiro N."/>
            <person name="Bhat N.K."/>
            <person name="Hopkins R.F."/>
            <person name="Hsie F."/>
            <person name="Driscoll T."/>
            <person name="Soares M.B."/>
            <person name="Casavant T.L."/>
            <person name="Scheetz T.E."/>
            <person name="Brown-stein M.J."/>
            <person name="Usdin T.B."/>
            <person name="Toshiyuki S."/>
            <person name="Carninci P."/>
            <person name="Piao Y."/>
            <person name="Dudekula D.B."/>
            <person name="Ko M.S."/>
            <person name="Kawakami K."/>
            <person name="Suzuki Y."/>
            <person name="Sugano S."/>
            <person name="Gruber C.E."/>
            <person name="Smith M.R."/>
            <person name="Simmons B."/>
            <person name="Moore T."/>
            <person name="Waterman R."/>
            <person name="Johnson S.L."/>
            <person name="Ruan Y."/>
            <person name="Wei C.L."/>
            <person name="Mathavan S."/>
            <person name="Gunaratne P.H."/>
            <person name="Wu J."/>
            <person name="Garcia A.M."/>
            <person name="Hulyk S.W."/>
            <person name="Fuh E."/>
            <person name="Yuan Y."/>
            <person name="Sneed A."/>
            <person name="Kowis C."/>
            <person name="Hodgson A."/>
            <person name="Muzny D.M."/>
            <person name="McPherson J."/>
            <person name="Gibbs R.A."/>
            <person name="Fahey J."/>
            <person name="Helton E."/>
            <person name="Ketteman M."/>
            <person name="Madan A."/>
            <person name="Rodrigues S."/>
            <person name="Sanchez A."/>
            <person name="Whiting M."/>
            <person name="Madari A."/>
            <person name="Young A.C."/>
            <person name="Wetherby K.D."/>
            <person name="Granite S.J."/>
            <person name="Kwong P.N."/>
            <person name="Brinkley C.P."/>
            <person name="Pearson R.L."/>
            <person name="Bouffard G.G."/>
            <person name="Blakesly R.W."/>
            <person name="Green E.D."/>
            <person name="Dickson M.C."/>
            <person name="Rodriguez A.C."/>
            <person name="Grimwood J."/>
            <person name="Schmutz J."/>
            <person name="Myers R.M."/>
            <person name="Butterfield Y.S."/>
            <person name="Griffith M."/>
            <person name="Griffith O.L."/>
            <person name="Krzywinski M.I."/>
            <person name="Liao N."/>
            <person name="Morin R."/>
            <person name="Morrin R."/>
            <person name="Palmquist D."/>
            <person name="Petrescu A.S."/>
            <person name="Skalska U."/>
            <person name="Smailus D.E."/>
            <person name="Stott J.M."/>
            <person name="Schnerch A."/>
            <person name="Schein J.E."/>
            <person name="Jones S.J."/>
            <person name="Holt R.A."/>
            <person name="Baross A."/>
            <person name="Marra M.A."/>
            <person name="Clifton S."/>
            <person name="Makowski K.A."/>
            <person name="Bosak S."/>
            <person name="Malek J."/>
        </authorList>
    </citation>
    <scope>NUCLEOTIDE SEQUENCE [LARGE SCALE MRNA]</scope>
    <source>
        <tissue evidence="10">Brain</tissue>
    </source>
</reference>
<keyword evidence="2" id="KW-0433">Leucine-rich repeat</keyword>
<comment type="function">
    <text evidence="7">May be involved in inflammation and recognition of cytosolic pathogen-associated molecular patterns (PAMPs) not intercepted by membrane-bound receptors.</text>
</comment>
<dbReference type="MGI" id="MGI:3056600">
    <property type="gene designation" value="Nlrp4e"/>
</dbReference>
<dbReference type="GO" id="GO:0005524">
    <property type="term" value="F:ATP binding"/>
    <property type="evidence" value="ECO:0007669"/>
    <property type="project" value="UniProtKB-KW"/>
</dbReference>
<keyword evidence="6" id="KW-0395">Inflammatory response</keyword>
<evidence type="ECO:0000313" key="10">
    <source>
        <dbReference type="EMBL" id="AAI39320.1"/>
    </source>
</evidence>
<keyword evidence="3" id="KW-0677">Repeat</keyword>
<sequence>MASFFSDFGLMWYLEELNKKEFMKFKELLQQEILQLGLKHISWTEVKKASREDLANLLLKHYEEKKAWDMTFKIFQKMNRQDLMERAGREIAGHSKLYQVHLKKKLTHDYARKFNIKDQDSLKQKFTQDDCDHFENLLISKATGKKPHMVFLQGVAGIGKSLMLTKLMLAWSEGMVFQNKFSYIFYFCCQDVKKMKRASLAELISKEWPNASAPIEEILSQPEKLLFVIDNLEVMECDMSEWESELCDDCMEKQPVNILMSSLLRRKMLPESSFLVSATPETFEKIEDRIECTNVKMMAGFNESSIKVYFYSLFQDRNRTQEIFSLVRENEQLFSVCQVPVLCWMVATCLKKEIEKGRDPVSICRRITSLYTTYIFNLFIPHSAQYPSKKSQDQLQGLCSLAAEGMWTDTFVFAEEALRRNGIMDSDISTLLDVRILEKSKESEKSYIFLHPSIQEVCAAIFHLLKSHVDHPSQDVKSIEALIFTFLKKVKIQWIFFGSFIFGLLHESEQKKLEAFFGHQLSQEIKRQLYQCLETISGNKELQEQIDGMKLFYCLFEMDDEAFLPQVMNCMEQIKFVAKDYSDVIVAAHCLQHCSTLKKLSLSTQNILSEGQEHSYTEKLLICWHHVCSVLTSSKDIHVLQVKDTNFNERAFLVLYSHLKYPSCILKVLEVNNVTLLCDNRLLFELIQNQRLQLLNLSLTFLSHNDVKLLCDVLNQAECNIEKLMVADCNLSPDDCKVFASVLISSKMLKHLNLSSNNLDKGISSLSKALCHPDCVLKNLVLAKCSLSEECWHYLSEVLRRNKTLTHLDISFNDLKDEGLKVLCGALTLPDSVLISLSVRYCLITTSGCQDLAEVLRNNQNLRNLQISNNKIEDAGVKLLCDAIKHPNCHLENIGLEACALTGACCEDLASSFTHCKTLLGINLQENALDHSGLVALFEAMKQQQCTVNLRGLRITDFDKETQEFLMAEKEKNPYLSI</sequence>
<dbReference type="PANTHER" id="PTHR45690:SF6">
    <property type="entry name" value="NACHT, LRR AND PYD DOMAINS-CONTAINING PROTEIN 4"/>
    <property type="match status" value="1"/>
</dbReference>
<dbReference type="InterPro" id="IPR027417">
    <property type="entry name" value="P-loop_NTPase"/>
</dbReference>
<dbReference type="AlphaFoldDB" id="B9EIC2"/>
<dbReference type="PROSITE" id="PS51450">
    <property type="entry name" value="LRR"/>
    <property type="match status" value="1"/>
</dbReference>
<keyword evidence="4" id="KW-0547">Nucleotide-binding</keyword>
<evidence type="ECO:0000256" key="5">
    <source>
        <dbReference type="ARBA" id="ARBA00022840"/>
    </source>
</evidence>
<dbReference type="GO" id="GO:0006954">
    <property type="term" value="P:inflammatory response"/>
    <property type="evidence" value="ECO:0007669"/>
    <property type="project" value="UniProtKB-KW"/>
</dbReference>
<dbReference type="InterPro" id="IPR011029">
    <property type="entry name" value="DEATH-like_dom_sf"/>
</dbReference>
<evidence type="ECO:0000313" key="11">
    <source>
        <dbReference type="MGI" id="MGI:3056600"/>
    </source>
</evidence>
<dbReference type="SMART" id="SM00368">
    <property type="entry name" value="LRR_RI"/>
    <property type="match status" value="9"/>
</dbReference>
<evidence type="ECO:0000256" key="2">
    <source>
        <dbReference type="ARBA" id="ARBA00022614"/>
    </source>
</evidence>
<dbReference type="PANTHER" id="PTHR45690">
    <property type="entry name" value="NACHT, LRR AND PYD DOMAINS-CONTAINING PROTEIN 12"/>
    <property type="match status" value="1"/>
</dbReference>
<evidence type="ECO:0000259" key="9">
    <source>
        <dbReference type="PROSITE" id="PS50837"/>
    </source>
</evidence>
<feature type="domain" description="Pyrin" evidence="8">
    <location>
        <begin position="1"/>
        <end position="93"/>
    </location>
</feature>
<dbReference type="FunFam" id="1.10.533.10:FF:000056">
    <property type="entry name" value="NACHT, LRR and PYD domains-containing protein 14"/>
    <property type="match status" value="1"/>
</dbReference>
<evidence type="ECO:0000256" key="3">
    <source>
        <dbReference type="ARBA" id="ARBA00022737"/>
    </source>
</evidence>
<evidence type="ECO:0000256" key="4">
    <source>
        <dbReference type="ARBA" id="ARBA00022741"/>
    </source>
</evidence>
<dbReference type="InterPro" id="IPR007111">
    <property type="entry name" value="NACHT_NTPase"/>
</dbReference>
<dbReference type="InterPro" id="IPR004020">
    <property type="entry name" value="DAPIN"/>
</dbReference>
<evidence type="ECO:0000256" key="6">
    <source>
        <dbReference type="ARBA" id="ARBA00023198"/>
    </source>
</evidence>